<dbReference type="Pfam" id="PF00578">
    <property type="entry name" value="AhpC-TSA"/>
    <property type="match status" value="1"/>
</dbReference>
<protein>
    <recommendedName>
        <fullName evidence="1">Thioredoxin domain-containing protein</fullName>
    </recommendedName>
</protein>
<dbReference type="InterPro" id="IPR036249">
    <property type="entry name" value="Thioredoxin-like_sf"/>
</dbReference>
<dbReference type="Proteomes" id="UP001500984">
    <property type="component" value="Unassembled WGS sequence"/>
</dbReference>
<dbReference type="SUPFAM" id="SSF52833">
    <property type="entry name" value="Thioredoxin-like"/>
    <property type="match status" value="1"/>
</dbReference>
<proteinExistence type="predicted"/>
<reference evidence="3" key="1">
    <citation type="journal article" date="2019" name="Int. J. Syst. Evol. Microbiol.">
        <title>The Global Catalogue of Microorganisms (GCM) 10K type strain sequencing project: providing services to taxonomists for standard genome sequencing and annotation.</title>
        <authorList>
            <consortium name="The Broad Institute Genomics Platform"/>
            <consortium name="The Broad Institute Genome Sequencing Center for Infectious Disease"/>
            <person name="Wu L."/>
            <person name="Ma J."/>
        </authorList>
    </citation>
    <scope>NUCLEOTIDE SEQUENCE [LARGE SCALE GENOMIC DNA]</scope>
    <source>
        <strain evidence="3">JCM 15900</strain>
    </source>
</reference>
<sequence>MAFVPYAFTPVCSSELAELAALAPRLRAAGVRPVVVSCDTKYTLRAWAEQELGEDWDAVALLSDFWPHGRLAEALGVMDRARGGPHRTALLADASGTVTQVISADFGSRRDFSVLLSAAEGTEESWAEGEGQ</sequence>
<comment type="caution">
    <text evidence="2">The sequence shown here is derived from an EMBL/GenBank/DDBJ whole genome shotgun (WGS) entry which is preliminary data.</text>
</comment>
<gene>
    <name evidence="2" type="ORF">GCM10009823_31840</name>
</gene>
<dbReference type="EMBL" id="BAAAPZ010000019">
    <property type="protein sequence ID" value="GAA2106034.1"/>
    <property type="molecule type" value="Genomic_DNA"/>
</dbReference>
<dbReference type="InterPro" id="IPR000866">
    <property type="entry name" value="AhpC/TSA"/>
</dbReference>
<name>A0ABP5IVF3_9MICO</name>
<feature type="domain" description="Thioredoxin" evidence="1">
    <location>
        <begin position="1"/>
        <end position="124"/>
    </location>
</feature>
<organism evidence="2 3">
    <name type="scientific">Brevibacterium salitolerans</name>
    <dbReference type="NCBI Taxonomy" id="1403566"/>
    <lineage>
        <taxon>Bacteria</taxon>
        <taxon>Bacillati</taxon>
        <taxon>Actinomycetota</taxon>
        <taxon>Actinomycetes</taxon>
        <taxon>Micrococcales</taxon>
        <taxon>Brevibacteriaceae</taxon>
        <taxon>Brevibacterium</taxon>
    </lineage>
</organism>
<dbReference type="InterPro" id="IPR013766">
    <property type="entry name" value="Thioredoxin_domain"/>
</dbReference>
<dbReference type="Gene3D" id="3.40.30.10">
    <property type="entry name" value="Glutaredoxin"/>
    <property type="match status" value="1"/>
</dbReference>
<evidence type="ECO:0000259" key="1">
    <source>
        <dbReference type="PROSITE" id="PS51352"/>
    </source>
</evidence>
<keyword evidence="3" id="KW-1185">Reference proteome</keyword>
<accession>A0ABP5IVF3</accession>
<evidence type="ECO:0000313" key="3">
    <source>
        <dbReference type="Proteomes" id="UP001500984"/>
    </source>
</evidence>
<evidence type="ECO:0000313" key="2">
    <source>
        <dbReference type="EMBL" id="GAA2106034.1"/>
    </source>
</evidence>
<dbReference type="PROSITE" id="PS51352">
    <property type="entry name" value="THIOREDOXIN_2"/>
    <property type="match status" value="1"/>
</dbReference>